<dbReference type="Pfam" id="PF00888">
    <property type="entry name" value="Cullin"/>
    <property type="match status" value="2"/>
</dbReference>
<dbReference type="PANTHER" id="PTHR11932">
    <property type="entry name" value="CULLIN"/>
    <property type="match status" value="1"/>
</dbReference>
<evidence type="ECO:0000313" key="4">
    <source>
        <dbReference type="Proteomes" id="UP000265520"/>
    </source>
</evidence>
<protein>
    <submittedName>
        <fullName evidence="3">Cullin-3A-like</fullName>
    </submittedName>
</protein>
<evidence type="ECO:0000313" key="3">
    <source>
        <dbReference type="EMBL" id="MCI03720.1"/>
    </source>
</evidence>
<dbReference type="AlphaFoldDB" id="A0A392NWW6"/>
<name>A0A392NWW6_9FABA</name>
<dbReference type="GO" id="GO:0031625">
    <property type="term" value="F:ubiquitin protein ligase binding"/>
    <property type="evidence" value="ECO:0007669"/>
    <property type="project" value="InterPro"/>
</dbReference>
<dbReference type="Gene3D" id="1.20.1310.10">
    <property type="entry name" value="Cullin Repeats"/>
    <property type="match status" value="2"/>
</dbReference>
<dbReference type="InterPro" id="IPR001373">
    <property type="entry name" value="Cullin_N"/>
</dbReference>
<comment type="caution">
    <text evidence="3">The sequence shown here is derived from an EMBL/GenBank/DDBJ whole genome shotgun (WGS) entry which is preliminary data.</text>
</comment>
<dbReference type="InterPro" id="IPR045093">
    <property type="entry name" value="Cullin"/>
</dbReference>
<feature type="non-terminal residue" evidence="3">
    <location>
        <position position="261"/>
    </location>
</feature>
<sequence>MKNGREYLTTWILANVLHCAFDYFIKFNAESVVNLESSDLARMFMDDKYEDLKRLYNLFRRVPYGLVIVKDAMTSFIRDSGKQLIMDPERLKDPEAFAQRLLDLKDKYDKVTTMAFNSDKIFQNVLNSSFEYFINFNAESFVHMENSGIAVMLMGDKYELLERMFRSVPYGLTIVKDVMTSFIRDTGKRLIMDPERLKDPVDLVQRLLDLKDKYDKVITTVFNNDNKFQIALNSAFENFISLNARSPEFISLFVDDKLRRG</sequence>
<keyword evidence="4" id="KW-1185">Reference proteome</keyword>
<feature type="domain" description="Cullin N-terminal" evidence="2">
    <location>
        <begin position="6"/>
        <end position="138"/>
    </location>
</feature>
<reference evidence="3 4" key="1">
    <citation type="journal article" date="2018" name="Front. Plant Sci.">
        <title>Red Clover (Trifolium pratense) and Zigzag Clover (T. medium) - A Picture of Genomic Similarities and Differences.</title>
        <authorList>
            <person name="Dluhosova J."/>
            <person name="Istvanek J."/>
            <person name="Nedelnik J."/>
            <person name="Repkova J."/>
        </authorList>
    </citation>
    <scope>NUCLEOTIDE SEQUENCE [LARGE SCALE GENOMIC DNA]</scope>
    <source>
        <strain evidence="4">cv. 10/8</strain>
        <tissue evidence="3">Leaf</tissue>
    </source>
</reference>
<dbReference type="Proteomes" id="UP000265520">
    <property type="component" value="Unassembled WGS sequence"/>
</dbReference>
<evidence type="ECO:0000259" key="2">
    <source>
        <dbReference type="Pfam" id="PF00888"/>
    </source>
</evidence>
<accession>A0A392NWW6</accession>
<dbReference type="GO" id="GO:0006511">
    <property type="term" value="P:ubiquitin-dependent protein catabolic process"/>
    <property type="evidence" value="ECO:0007669"/>
    <property type="project" value="InterPro"/>
</dbReference>
<dbReference type="EMBL" id="LXQA010053062">
    <property type="protein sequence ID" value="MCI03720.1"/>
    <property type="molecule type" value="Genomic_DNA"/>
</dbReference>
<comment type="similarity">
    <text evidence="1">Belongs to the cullin family.</text>
</comment>
<proteinExistence type="inferred from homology"/>
<organism evidence="3 4">
    <name type="scientific">Trifolium medium</name>
    <dbReference type="NCBI Taxonomy" id="97028"/>
    <lineage>
        <taxon>Eukaryota</taxon>
        <taxon>Viridiplantae</taxon>
        <taxon>Streptophyta</taxon>
        <taxon>Embryophyta</taxon>
        <taxon>Tracheophyta</taxon>
        <taxon>Spermatophyta</taxon>
        <taxon>Magnoliopsida</taxon>
        <taxon>eudicotyledons</taxon>
        <taxon>Gunneridae</taxon>
        <taxon>Pentapetalae</taxon>
        <taxon>rosids</taxon>
        <taxon>fabids</taxon>
        <taxon>Fabales</taxon>
        <taxon>Fabaceae</taxon>
        <taxon>Papilionoideae</taxon>
        <taxon>50 kb inversion clade</taxon>
        <taxon>NPAAA clade</taxon>
        <taxon>Hologalegina</taxon>
        <taxon>IRL clade</taxon>
        <taxon>Trifolieae</taxon>
        <taxon>Trifolium</taxon>
    </lineage>
</organism>
<evidence type="ECO:0000256" key="1">
    <source>
        <dbReference type="ARBA" id="ARBA00006019"/>
    </source>
</evidence>
<feature type="domain" description="Cullin N-terminal" evidence="2">
    <location>
        <begin position="140"/>
        <end position="261"/>
    </location>
</feature>
<dbReference type="SUPFAM" id="SSF74788">
    <property type="entry name" value="Cullin repeat-like"/>
    <property type="match status" value="2"/>
</dbReference>
<dbReference type="InterPro" id="IPR016159">
    <property type="entry name" value="Cullin_repeat-like_dom_sf"/>
</dbReference>